<dbReference type="PANTHER" id="PTHR46388">
    <property type="entry name" value="NHL REPEAT-CONTAINING PROTEIN 2"/>
    <property type="match status" value="1"/>
</dbReference>
<dbReference type="PROSITE" id="PS51125">
    <property type="entry name" value="NHL"/>
    <property type="match status" value="2"/>
</dbReference>
<comment type="caution">
    <text evidence="3">The sequence shown here is derived from an EMBL/GenBank/DDBJ whole genome shotgun (WGS) entry which is preliminary data.</text>
</comment>
<proteinExistence type="predicted"/>
<reference evidence="3 4" key="1">
    <citation type="submission" date="2021-11" db="EMBL/GenBank/DDBJ databases">
        <authorList>
            <person name="Liang Q."/>
            <person name="Mou H."/>
            <person name="Liu Z."/>
        </authorList>
    </citation>
    <scope>NUCLEOTIDE SEQUENCE [LARGE SCALE GENOMIC DNA]</scope>
    <source>
        <strain evidence="3 4">CHU3</strain>
    </source>
</reference>
<feature type="repeat" description="NHL" evidence="2">
    <location>
        <begin position="197"/>
        <end position="227"/>
    </location>
</feature>
<dbReference type="CDD" id="cd14953">
    <property type="entry name" value="NHL_like_1"/>
    <property type="match status" value="1"/>
</dbReference>
<dbReference type="InterPro" id="IPR001258">
    <property type="entry name" value="NHL_repeat"/>
</dbReference>
<keyword evidence="1" id="KW-0677">Repeat</keyword>
<feature type="repeat" description="NHL" evidence="2">
    <location>
        <begin position="131"/>
        <end position="173"/>
    </location>
</feature>
<evidence type="ECO:0000313" key="4">
    <source>
        <dbReference type="Proteomes" id="UP001209701"/>
    </source>
</evidence>
<evidence type="ECO:0000256" key="2">
    <source>
        <dbReference type="PROSITE-ProRule" id="PRU00504"/>
    </source>
</evidence>
<dbReference type="RefSeq" id="WP_263573859.1">
    <property type="nucleotide sequence ID" value="NZ_JAJIRN010000013.1"/>
</dbReference>
<dbReference type="Proteomes" id="UP001209701">
    <property type="component" value="Unassembled WGS sequence"/>
</dbReference>
<sequence length="722" mass="75925">MSREFSLGLGLIAVCMLLLASARLLPQRSPGFAAVEQPASAASSTVAARALPPMAKPAATLFGGAARISLLAGDGHAGVQDGPAAQARFADPYGLALSPSGTLYVADGGASNRIRSISPAGIVATLAGGEEGFKDGLGAAAALNTPSGLALDAAGNLYVADTGNHAIRKISPRGQVTTLAGTGRPGHRDGAASQALFNGPLGVAVDAKGLVYVADTYNDRIRVIRPDGQVSTLAGAKFPGDKDGQGSAARFDNPTALALDAAGMLWVADTRNDALKRVTPDGSVSTLVRGNQENEKELLRRPLSIAVTHDGVIYLGVMRHGAVLQVSASGEVHRLSGGPSAQFARPSGLALSSQGVLHLSDAAGYRLHQLQTVAAGEGDAVSSADIGPAADLALPDTGGRWPLKPQMQAHEVVGTPGEVRGRHGGDSRDHLHEGLDVGGAAGALVLAMADAKVSSPLATWAMGQTSEGLSLDTLAYIHMRVGRSASGRLLDTERFLALNDEFGRLERIRVRRGTRFVAGDVLGTINPMAHVHVELGLNGYKRNPLQLGFVDFADHAEPHIDAVEFFGADGRKRWQEKRAGRLLLPRHESGLQLVVDAWDQVDDNQTHRRLGLQSLGYQLLRNDGSPAPGFEQVRMNLDFKRLPLDDTAVKTIYASRSGVTVHGSAVTRFRYVLNNQVRDGDSNSGIFRTSHLPPGDYVLRISAQDFAGNQARLGRDVLLRLN</sequence>
<dbReference type="Gene3D" id="2.70.70.10">
    <property type="entry name" value="Glucose Permease (Domain IIA)"/>
    <property type="match status" value="1"/>
</dbReference>
<name>A0ABT2YMK2_9BURK</name>
<dbReference type="InterPro" id="IPR011055">
    <property type="entry name" value="Dup_hybrid_motif"/>
</dbReference>
<accession>A0ABT2YMK2</accession>
<organism evidence="3 4">
    <name type="scientific">Roseateles oligotrophus</name>
    <dbReference type="NCBI Taxonomy" id="1769250"/>
    <lineage>
        <taxon>Bacteria</taxon>
        <taxon>Pseudomonadati</taxon>
        <taxon>Pseudomonadota</taxon>
        <taxon>Betaproteobacteria</taxon>
        <taxon>Burkholderiales</taxon>
        <taxon>Sphaerotilaceae</taxon>
        <taxon>Roseateles</taxon>
    </lineage>
</organism>
<dbReference type="Pfam" id="PF01436">
    <property type="entry name" value="NHL"/>
    <property type="match status" value="2"/>
</dbReference>
<protein>
    <submittedName>
        <fullName evidence="3">Gluconolaconase</fullName>
    </submittedName>
</protein>
<evidence type="ECO:0000256" key="1">
    <source>
        <dbReference type="ARBA" id="ARBA00022737"/>
    </source>
</evidence>
<keyword evidence="4" id="KW-1185">Reference proteome</keyword>
<dbReference type="Gene3D" id="2.120.10.30">
    <property type="entry name" value="TolB, C-terminal domain"/>
    <property type="match status" value="3"/>
</dbReference>
<dbReference type="InterPro" id="IPR011042">
    <property type="entry name" value="6-blade_b-propeller_TolB-like"/>
</dbReference>
<evidence type="ECO:0000313" key="3">
    <source>
        <dbReference type="EMBL" id="MCV2371279.1"/>
    </source>
</evidence>
<dbReference type="PANTHER" id="PTHR46388:SF2">
    <property type="entry name" value="NHL REPEAT-CONTAINING PROTEIN 2"/>
    <property type="match status" value="1"/>
</dbReference>
<dbReference type="EMBL" id="JAJIRN010000013">
    <property type="protein sequence ID" value="MCV2371279.1"/>
    <property type="molecule type" value="Genomic_DNA"/>
</dbReference>
<dbReference type="SUPFAM" id="SSF101898">
    <property type="entry name" value="NHL repeat"/>
    <property type="match status" value="1"/>
</dbReference>
<gene>
    <name evidence="3" type="ORF">LNV07_24575</name>
</gene>